<name>A0ABP0IQ70_9DINO</name>
<dbReference type="Gene3D" id="3.40.220.10">
    <property type="entry name" value="Leucine Aminopeptidase, subunit E, domain 1"/>
    <property type="match status" value="1"/>
</dbReference>
<dbReference type="Proteomes" id="UP001642464">
    <property type="component" value="Unassembled WGS sequence"/>
</dbReference>
<sequence>MAADQVLSIFQRCVVPRLESQELKGVLQSLQPQGLGDAEIDELIKPFKGSDGMVHVEDFVRWIYSTPTLPSVMSRPPLAIHDMGTAPRVERGFGWLRKANGKTDRERRREISALTRQVVEHQAYQLGSTVIRLSHVEEMLQGTCLLFPGSPGWSEIPFGGTQIFSTELLVEEGTVLEVAVQEAQRGAHTVAVNAASAYHAGGGFLTGGRHALEEAMCVQSSLYESLEKGIALAEAAQVKAPSWVRPAKRRDGQEWVAHLPDDGVLLSPKVEVFRQGTNEGYTFRDQVTLLSAVVSVAMPNRNEKMNDSPVDAHPEPEGYRQQLDRKWLAVLKAAACNPEVTSLVVPDAGCGVFYNSPDEVGASFGRALRDFRGRFRRVIIAFPGGKAGIAFAAAAEEVHPQFIDDTNGDAAPSQGRTGVPSFEPSSLAVGDLTATFTTCT</sequence>
<reference evidence="2 3" key="1">
    <citation type="submission" date="2024-02" db="EMBL/GenBank/DDBJ databases">
        <authorList>
            <person name="Chen Y."/>
            <person name="Shah S."/>
            <person name="Dougan E. K."/>
            <person name="Thang M."/>
            <person name="Chan C."/>
        </authorList>
    </citation>
    <scope>NUCLEOTIDE SEQUENCE [LARGE SCALE GENOMIC DNA]</scope>
</reference>
<gene>
    <name evidence="2" type="ORF">SCF082_LOCUS7755</name>
</gene>
<dbReference type="InterPro" id="IPR019261">
    <property type="entry name" value="PARG_cat_microbial"/>
</dbReference>
<evidence type="ECO:0000259" key="1">
    <source>
        <dbReference type="Pfam" id="PF10021"/>
    </source>
</evidence>
<comment type="caution">
    <text evidence="2">The sequence shown here is derived from an EMBL/GenBank/DDBJ whole genome shotgun (WGS) entry which is preliminary data.</text>
</comment>
<keyword evidence="3" id="KW-1185">Reference proteome</keyword>
<dbReference type="PANTHER" id="PTHR35596">
    <property type="entry name" value="DUF2263 DOMAIN-CONTAINING PROTEIN"/>
    <property type="match status" value="1"/>
</dbReference>
<dbReference type="Pfam" id="PF10021">
    <property type="entry name" value="PARG_cat_microb"/>
    <property type="match status" value="1"/>
</dbReference>
<feature type="domain" description="Microbial-type PARG catalytic" evidence="1">
    <location>
        <begin position="115"/>
        <end position="275"/>
    </location>
</feature>
<accession>A0ABP0IQ70</accession>
<dbReference type="PANTHER" id="PTHR35596:SF1">
    <property type="entry name" value="MICROBIAL-TYPE PARG CATALYTIC DOMAIN-CONTAINING PROTEIN"/>
    <property type="match status" value="1"/>
</dbReference>
<organism evidence="2 3">
    <name type="scientific">Durusdinium trenchii</name>
    <dbReference type="NCBI Taxonomy" id="1381693"/>
    <lineage>
        <taxon>Eukaryota</taxon>
        <taxon>Sar</taxon>
        <taxon>Alveolata</taxon>
        <taxon>Dinophyceae</taxon>
        <taxon>Suessiales</taxon>
        <taxon>Symbiodiniaceae</taxon>
        <taxon>Durusdinium</taxon>
    </lineage>
</organism>
<dbReference type="InterPro" id="IPR043472">
    <property type="entry name" value="Macro_dom-like"/>
</dbReference>
<evidence type="ECO:0000313" key="3">
    <source>
        <dbReference type="Proteomes" id="UP001642464"/>
    </source>
</evidence>
<protein>
    <recommendedName>
        <fullName evidence="1">Microbial-type PARG catalytic domain-containing protein</fullName>
    </recommendedName>
</protein>
<dbReference type="EMBL" id="CAXAMM010004424">
    <property type="protein sequence ID" value="CAK9003473.1"/>
    <property type="molecule type" value="Genomic_DNA"/>
</dbReference>
<evidence type="ECO:0000313" key="2">
    <source>
        <dbReference type="EMBL" id="CAK9003473.1"/>
    </source>
</evidence>
<proteinExistence type="predicted"/>